<dbReference type="AlphaFoldDB" id="A0A3P9CL53"/>
<keyword evidence="2" id="KW-1185">Reference proteome</keyword>
<proteinExistence type="predicted"/>
<reference evidence="1 2" key="1">
    <citation type="journal article" date="2014" name="Nature">
        <title>The genomic substrate for adaptive radiation in African cichlid fish.</title>
        <authorList>
            <person name="Brawand D."/>
            <person name="Wagner C.E."/>
            <person name="Li Y.I."/>
            <person name="Malinsky M."/>
            <person name="Keller I."/>
            <person name="Fan S."/>
            <person name="Simakov O."/>
            <person name="Ng A.Y."/>
            <person name="Lim Z.W."/>
            <person name="Bezault E."/>
            <person name="Turner-Maier J."/>
            <person name="Johnson J."/>
            <person name="Alcazar R."/>
            <person name="Noh H.J."/>
            <person name="Russell P."/>
            <person name="Aken B."/>
            <person name="Alfoldi J."/>
            <person name="Amemiya C."/>
            <person name="Azzouzi N."/>
            <person name="Baroiller J.F."/>
            <person name="Barloy-Hubler F."/>
            <person name="Berlin A."/>
            <person name="Bloomquist R."/>
            <person name="Carleton K.L."/>
            <person name="Conte M.A."/>
            <person name="D'Cotta H."/>
            <person name="Eshel O."/>
            <person name="Gaffney L."/>
            <person name="Galibert F."/>
            <person name="Gante H.F."/>
            <person name="Gnerre S."/>
            <person name="Greuter L."/>
            <person name="Guyon R."/>
            <person name="Haddad N.S."/>
            <person name="Haerty W."/>
            <person name="Harris R.M."/>
            <person name="Hofmann H.A."/>
            <person name="Hourlier T."/>
            <person name="Hulata G."/>
            <person name="Jaffe D.B."/>
            <person name="Lara M."/>
            <person name="Lee A.P."/>
            <person name="MacCallum I."/>
            <person name="Mwaiko S."/>
            <person name="Nikaido M."/>
            <person name="Nishihara H."/>
            <person name="Ozouf-Costaz C."/>
            <person name="Penman D.J."/>
            <person name="Przybylski D."/>
            <person name="Rakotomanga M."/>
            <person name="Renn S.C.P."/>
            <person name="Ribeiro F.J."/>
            <person name="Ron M."/>
            <person name="Salzburger W."/>
            <person name="Sanchez-Pulido L."/>
            <person name="Santos M.E."/>
            <person name="Searle S."/>
            <person name="Sharpe T."/>
            <person name="Swofford R."/>
            <person name="Tan F.J."/>
            <person name="Williams L."/>
            <person name="Young S."/>
            <person name="Yin S."/>
            <person name="Okada N."/>
            <person name="Kocher T.D."/>
            <person name="Miska E.A."/>
            <person name="Lander E.S."/>
            <person name="Venkatesh B."/>
            <person name="Fernald R.D."/>
            <person name="Meyer A."/>
            <person name="Ponting C.P."/>
            <person name="Streelman J.T."/>
            <person name="Lindblad-Toh K."/>
            <person name="Seehausen O."/>
            <person name="Di Palma F."/>
        </authorList>
    </citation>
    <scope>NUCLEOTIDE SEQUENCE</scope>
</reference>
<reference evidence="1" key="2">
    <citation type="submission" date="2025-08" db="UniProtKB">
        <authorList>
            <consortium name="Ensembl"/>
        </authorList>
    </citation>
    <scope>IDENTIFICATION</scope>
</reference>
<protein>
    <submittedName>
        <fullName evidence="1">Uncharacterized protein</fullName>
    </submittedName>
</protein>
<sequence length="69" mass="7255">MQKSNIIKSNKLKFSSIHFNTYGTTSKQQSSQGACTSCTSCPACTSCTSCPACSSCTSCALNCNVKTLQ</sequence>
<accession>A0A3P9CL53</accession>
<name>A0A3P9CL53_9CICH</name>
<evidence type="ECO:0000313" key="2">
    <source>
        <dbReference type="Proteomes" id="UP000265160"/>
    </source>
</evidence>
<reference evidence="1" key="3">
    <citation type="submission" date="2025-09" db="UniProtKB">
        <authorList>
            <consortium name="Ensembl"/>
        </authorList>
    </citation>
    <scope>IDENTIFICATION</scope>
</reference>
<dbReference type="Ensembl" id="ENSMZET00005023569.1">
    <property type="protein sequence ID" value="ENSMZEP00005022817.1"/>
    <property type="gene ID" value="ENSMZEG00005017082.1"/>
</dbReference>
<organism evidence="1 2">
    <name type="scientific">Maylandia zebra</name>
    <name type="common">zebra mbuna</name>
    <dbReference type="NCBI Taxonomy" id="106582"/>
    <lineage>
        <taxon>Eukaryota</taxon>
        <taxon>Metazoa</taxon>
        <taxon>Chordata</taxon>
        <taxon>Craniata</taxon>
        <taxon>Vertebrata</taxon>
        <taxon>Euteleostomi</taxon>
        <taxon>Actinopterygii</taxon>
        <taxon>Neopterygii</taxon>
        <taxon>Teleostei</taxon>
        <taxon>Neoteleostei</taxon>
        <taxon>Acanthomorphata</taxon>
        <taxon>Ovalentaria</taxon>
        <taxon>Cichlomorphae</taxon>
        <taxon>Cichliformes</taxon>
        <taxon>Cichlidae</taxon>
        <taxon>African cichlids</taxon>
        <taxon>Pseudocrenilabrinae</taxon>
        <taxon>Haplochromini</taxon>
        <taxon>Maylandia</taxon>
        <taxon>Maylandia zebra complex</taxon>
    </lineage>
</organism>
<evidence type="ECO:0000313" key="1">
    <source>
        <dbReference type="Ensembl" id="ENSMZEP00005022817.1"/>
    </source>
</evidence>
<dbReference type="Proteomes" id="UP000265160">
    <property type="component" value="LG15"/>
</dbReference>